<evidence type="ECO:0000256" key="10">
    <source>
        <dbReference type="SAM" id="MobiDB-lite"/>
    </source>
</evidence>
<comment type="cofactor">
    <cofactor evidence="1">
        <name>Mn(2+)</name>
        <dbReference type="ChEBI" id="CHEBI:29035"/>
    </cofactor>
</comment>
<dbReference type="GO" id="GO:0004722">
    <property type="term" value="F:protein serine/threonine phosphatase activity"/>
    <property type="evidence" value="ECO:0007669"/>
    <property type="project" value="UniProtKB-EC"/>
</dbReference>
<dbReference type="Gene3D" id="3.60.40.10">
    <property type="entry name" value="PPM-type phosphatase domain"/>
    <property type="match status" value="1"/>
</dbReference>
<dbReference type="EC" id="3.1.3.16" evidence="3"/>
<accession>A0A8X8ZF33</accession>
<dbReference type="AlphaFoldDB" id="A0A8X8ZF33"/>
<evidence type="ECO:0000256" key="1">
    <source>
        <dbReference type="ARBA" id="ARBA00001936"/>
    </source>
</evidence>
<evidence type="ECO:0000256" key="4">
    <source>
        <dbReference type="ARBA" id="ARBA00022723"/>
    </source>
</evidence>
<evidence type="ECO:0000313" key="13">
    <source>
        <dbReference type="EMBL" id="KAG6402298.1"/>
    </source>
</evidence>
<sequence>MGKTALDILRERESSQHTTTFSETEGLLLRLSDQPFLHVFREITGTTMVVVALIAAMAFQAAVNPPGGVWQDDTSSHIAGKAMLASSHPKLYQLFSRANTTAFVSSLLVILLVAFRTLSVFVGIIVLVAVYIYIMLLYSTWKRLKQQHEDVTIADRIFRLGKARASASASDSTLNVSDSRLRTGWEGQDEGATSGAGGHTTLWWHKESGHHHYGDYSMAVIKGNIVVEDHSQLESGVMSLDPEGPFGTFVGIYDGHGGADTSRFISDRLFDNMKRITTERGGMSRDVIRGAFMATEEEFLARVAREWEARPTMASVGSCCLVGVVCGGMIYVANSGDSRAVLGRSSPEQHMEAIALSRDHNANVEIVRDELIMRHPDDDQIVFQKDGVWRVKGIIQISRSIGDAYLKRREFNRPPLIEKYMVPGIFEQPILLAEPTVEEQGINPRDEFIIFASDGLWDNLTNQEAVDIVYSKSRKGIAKTLVKAALKALAQGRGMKYKDLKRIEMDERRQVHDDISVVVLFLDSKLISRSSSRNSSSHTRPTVSERTYALDINRTGTSSGADRTGTSSGVDRAETSRGKGVATHDDDDDSE</sequence>
<evidence type="ECO:0000256" key="5">
    <source>
        <dbReference type="ARBA" id="ARBA00022801"/>
    </source>
</evidence>
<dbReference type="EMBL" id="PNBA02000014">
    <property type="protein sequence ID" value="KAG6402298.1"/>
    <property type="molecule type" value="Genomic_DNA"/>
</dbReference>
<dbReference type="Proteomes" id="UP000298416">
    <property type="component" value="Unassembled WGS sequence"/>
</dbReference>
<comment type="caution">
    <text evidence="13">The sequence shown here is derived from an EMBL/GenBank/DDBJ whole genome shotgun (WGS) entry which is preliminary data.</text>
</comment>
<proteinExistence type="inferred from homology"/>
<dbReference type="PROSITE" id="PS51746">
    <property type="entry name" value="PPM_2"/>
    <property type="match status" value="1"/>
</dbReference>
<evidence type="ECO:0000313" key="14">
    <source>
        <dbReference type="Proteomes" id="UP000298416"/>
    </source>
</evidence>
<evidence type="ECO:0000256" key="8">
    <source>
        <dbReference type="ARBA" id="ARBA00023211"/>
    </source>
</evidence>
<keyword evidence="4" id="KW-0479">Metal-binding</keyword>
<comment type="cofactor">
    <cofactor evidence="2">
        <name>Mg(2+)</name>
        <dbReference type="ChEBI" id="CHEBI:18420"/>
    </cofactor>
</comment>
<organism evidence="13">
    <name type="scientific">Salvia splendens</name>
    <name type="common">Scarlet sage</name>
    <dbReference type="NCBI Taxonomy" id="180675"/>
    <lineage>
        <taxon>Eukaryota</taxon>
        <taxon>Viridiplantae</taxon>
        <taxon>Streptophyta</taxon>
        <taxon>Embryophyta</taxon>
        <taxon>Tracheophyta</taxon>
        <taxon>Spermatophyta</taxon>
        <taxon>Magnoliopsida</taxon>
        <taxon>eudicotyledons</taxon>
        <taxon>Gunneridae</taxon>
        <taxon>Pentapetalae</taxon>
        <taxon>asterids</taxon>
        <taxon>lamiids</taxon>
        <taxon>Lamiales</taxon>
        <taxon>Lamiaceae</taxon>
        <taxon>Nepetoideae</taxon>
        <taxon>Mentheae</taxon>
        <taxon>Salviinae</taxon>
        <taxon>Salvia</taxon>
        <taxon>Salvia subgen. Calosphace</taxon>
        <taxon>core Calosphace</taxon>
    </lineage>
</organism>
<keyword evidence="11" id="KW-1133">Transmembrane helix</keyword>
<dbReference type="PROSITE" id="PS01032">
    <property type="entry name" value="PPM_1"/>
    <property type="match status" value="1"/>
</dbReference>
<keyword evidence="8" id="KW-0464">Manganese</keyword>
<keyword evidence="6" id="KW-0460">Magnesium</keyword>
<feature type="compositionally biased region" description="Polar residues" evidence="10">
    <location>
        <begin position="554"/>
        <end position="569"/>
    </location>
</feature>
<dbReference type="SUPFAM" id="SSF81606">
    <property type="entry name" value="PP2C-like"/>
    <property type="match status" value="1"/>
</dbReference>
<dbReference type="InterPro" id="IPR036457">
    <property type="entry name" value="PPM-type-like_dom_sf"/>
</dbReference>
<evidence type="ECO:0000256" key="11">
    <source>
        <dbReference type="SAM" id="Phobius"/>
    </source>
</evidence>
<comment type="similarity">
    <text evidence="9">Belongs to the PP2C family.</text>
</comment>
<dbReference type="Pfam" id="PF00481">
    <property type="entry name" value="PP2C"/>
    <property type="match status" value="1"/>
</dbReference>
<dbReference type="InterPro" id="IPR015655">
    <property type="entry name" value="PP2C"/>
</dbReference>
<keyword evidence="7 9" id="KW-0904">Protein phosphatase</keyword>
<dbReference type="InterPro" id="IPR026961">
    <property type="entry name" value="PGG_dom"/>
</dbReference>
<evidence type="ECO:0000256" key="7">
    <source>
        <dbReference type="ARBA" id="ARBA00022912"/>
    </source>
</evidence>
<keyword evidence="5 9" id="KW-0378">Hydrolase</keyword>
<keyword evidence="11" id="KW-0812">Transmembrane</keyword>
<dbReference type="CDD" id="cd00143">
    <property type="entry name" value="PP2Cc"/>
    <property type="match status" value="1"/>
</dbReference>
<feature type="domain" description="PPM-type phosphatase" evidence="12">
    <location>
        <begin position="212"/>
        <end position="522"/>
    </location>
</feature>
<gene>
    <name evidence="13" type="ORF">SASPL_139176</name>
</gene>
<dbReference type="Pfam" id="PF13962">
    <property type="entry name" value="PGG"/>
    <property type="match status" value="1"/>
</dbReference>
<dbReference type="InterPro" id="IPR001932">
    <property type="entry name" value="PPM-type_phosphatase-like_dom"/>
</dbReference>
<reference evidence="13" key="1">
    <citation type="submission" date="2018-01" db="EMBL/GenBank/DDBJ databases">
        <authorList>
            <person name="Mao J.F."/>
        </authorList>
    </citation>
    <scope>NUCLEOTIDE SEQUENCE</scope>
    <source>
        <strain evidence="13">Huo1</strain>
        <tissue evidence="13">Leaf</tissue>
    </source>
</reference>
<evidence type="ECO:0000256" key="9">
    <source>
        <dbReference type="RuleBase" id="RU003465"/>
    </source>
</evidence>
<keyword evidence="11" id="KW-0472">Membrane</keyword>
<name>A0A8X8ZF33_SALSN</name>
<feature type="transmembrane region" description="Helical" evidence="11">
    <location>
        <begin position="94"/>
        <end position="114"/>
    </location>
</feature>
<evidence type="ECO:0000256" key="2">
    <source>
        <dbReference type="ARBA" id="ARBA00001946"/>
    </source>
</evidence>
<feature type="region of interest" description="Disordered" evidence="10">
    <location>
        <begin position="530"/>
        <end position="591"/>
    </location>
</feature>
<evidence type="ECO:0000256" key="3">
    <source>
        <dbReference type="ARBA" id="ARBA00013081"/>
    </source>
</evidence>
<evidence type="ECO:0000256" key="6">
    <source>
        <dbReference type="ARBA" id="ARBA00022842"/>
    </source>
</evidence>
<feature type="transmembrane region" description="Helical" evidence="11">
    <location>
        <begin position="120"/>
        <end position="138"/>
    </location>
</feature>
<protein>
    <recommendedName>
        <fullName evidence="3">protein-serine/threonine phosphatase</fullName>
        <ecNumber evidence="3">3.1.3.16</ecNumber>
    </recommendedName>
</protein>
<keyword evidence="14" id="KW-1185">Reference proteome</keyword>
<dbReference type="SMART" id="SM00332">
    <property type="entry name" value="PP2Cc"/>
    <property type="match status" value="1"/>
</dbReference>
<dbReference type="GO" id="GO:0046872">
    <property type="term" value="F:metal ion binding"/>
    <property type="evidence" value="ECO:0007669"/>
    <property type="project" value="UniProtKB-KW"/>
</dbReference>
<evidence type="ECO:0000259" key="12">
    <source>
        <dbReference type="PROSITE" id="PS51746"/>
    </source>
</evidence>
<dbReference type="PANTHER" id="PTHR47992">
    <property type="entry name" value="PROTEIN PHOSPHATASE"/>
    <property type="match status" value="1"/>
</dbReference>
<reference evidence="13" key="2">
    <citation type="submission" date="2020-08" db="EMBL/GenBank/DDBJ databases">
        <title>Plant Genome Project.</title>
        <authorList>
            <person name="Zhang R.-G."/>
        </authorList>
    </citation>
    <scope>NUCLEOTIDE SEQUENCE</scope>
    <source>
        <strain evidence="13">Huo1</strain>
        <tissue evidence="13">Leaf</tissue>
    </source>
</reference>
<dbReference type="InterPro" id="IPR000222">
    <property type="entry name" value="PP2C_BS"/>
</dbReference>